<protein>
    <recommendedName>
        <fullName evidence="1">Glycoamylase-like domain-containing protein</fullName>
    </recommendedName>
</protein>
<proteinExistence type="predicted"/>
<dbReference type="Proteomes" id="UP000588068">
    <property type="component" value="Unassembled WGS sequence"/>
</dbReference>
<feature type="domain" description="Glycoamylase-like" evidence="1">
    <location>
        <begin position="233"/>
        <end position="480"/>
    </location>
</feature>
<dbReference type="Gene3D" id="1.50.10.140">
    <property type="match status" value="1"/>
</dbReference>
<gene>
    <name evidence="2" type="ORF">HNQ60_000881</name>
</gene>
<dbReference type="AlphaFoldDB" id="A0A841HJ25"/>
<evidence type="ECO:0000313" key="2">
    <source>
        <dbReference type="EMBL" id="MBB6092035.1"/>
    </source>
</evidence>
<dbReference type="InterPro" id="IPR019282">
    <property type="entry name" value="Glycoamylase-like_cons_dom"/>
</dbReference>
<name>A0A841HJ25_9GAMM</name>
<reference evidence="2 3" key="1">
    <citation type="submission" date="2020-08" db="EMBL/GenBank/DDBJ databases">
        <title>Genomic Encyclopedia of Type Strains, Phase IV (KMG-IV): sequencing the most valuable type-strain genomes for metagenomic binning, comparative biology and taxonomic classification.</title>
        <authorList>
            <person name="Goeker M."/>
        </authorList>
    </citation>
    <scope>NUCLEOTIDE SEQUENCE [LARGE SCALE GENOMIC DNA]</scope>
    <source>
        <strain evidence="2 3">DSM 26723</strain>
    </source>
</reference>
<keyword evidence="3" id="KW-1185">Reference proteome</keyword>
<sequence length="510" mass="57963">MTEAVVAGVRTHLRKASLRWITICMTSVTVLVAGTTTSAAEVAEVVVERSRSVAPDRDADPVLNNLERRTFRYFWNTTNRSNGMVPDRYPSPSFASIAAVGFGLTAYVAGAERGYVSRAQARLRVVRTLRFLDQLKQGPEETGVAGYKGFFYHFLDMQTGHRYETTELSTVDTALLLGGVLLCQSYFDRQERIEAEIRELADKIYRRVDWQWAQNRPPIISHGWRPETGFLRFDWRGYNEAMLLYVLALGSPTYPVGSEAWDEWLKTYKDHWGKFNGQEFLSFGPHFGHQYSHVWIDFRGIQDEFMRSKGIDYFENSRRATYAQRNYATENPLRWRGYDSEIWGLSASDGPADTVQIFNNEERGFFTYSARATAAPQIVDDGTIAPTAAVASIAFAPEIVIPTIRAFRARFGEHLYQRYGFLDSVNQSFTYKDVTLRHGKVVDGIGWIASDYLGIDQGPIVAMIENYRSEVIWRTMQRNPYIRRGLERAGFTGGWLSAPTPPPPPAPIEP</sequence>
<dbReference type="EMBL" id="JACHHZ010000001">
    <property type="protein sequence ID" value="MBB6092035.1"/>
    <property type="molecule type" value="Genomic_DNA"/>
</dbReference>
<dbReference type="Pfam" id="PF10091">
    <property type="entry name" value="Glycoamylase"/>
    <property type="match status" value="1"/>
</dbReference>
<comment type="caution">
    <text evidence="2">The sequence shown here is derived from an EMBL/GenBank/DDBJ whole genome shotgun (WGS) entry which is preliminary data.</text>
</comment>
<organism evidence="2 3">
    <name type="scientific">Povalibacter uvarum</name>
    <dbReference type="NCBI Taxonomy" id="732238"/>
    <lineage>
        <taxon>Bacteria</taxon>
        <taxon>Pseudomonadati</taxon>
        <taxon>Pseudomonadota</taxon>
        <taxon>Gammaproteobacteria</taxon>
        <taxon>Steroidobacterales</taxon>
        <taxon>Steroidobacteraceae</taxon>
        <taxon>Povalibacter</taxon>
    </lineage>
</organism>
<evidence type="ECO:0000313" key="3">
    <source>
        <dbReference type="Proteomes" id="UP000588068"/>
    </source>
</evidence>
<dbReference type="PIRSF" id="PIRSF028431">
    <property type="entry name" value="UCP028431"/>
    <property type="match status" value="1"/>
</dbReference>
<accession>A0A841HJ25</accession>
<dbReference type="InterPro" id="IPR016883">
    <property type="entry name" value="UCP028431"/>
</dbReference>
<evidence type="ECO:0000259" key="1">
    <source>
        <dbReference type="Pfam" id="PF10091"/>
    </source>
</evidence>
<dbReference type="RefSeq" id="WP_221304006.1">
    <property type="nucleotide sequence ID" value="NZ_JACHHZ010000001.1"/>
</dbReference>